<keyword evidence="3 6" id="KW-0812">Transmembrane</keyword>
<evidence type="ECO:0000256" key="2">
    <source>
        <dbReference type="ARBA" id="ARBA00022475"/>
    </source>
</evidence>
<dbReference type="STRING" id="1120920.SAMN03080599_02781"/>
<feature type="transmembrane region" description="Helical" evidence="6">
    <location>
        <begin position="364"/>
        <end position="386"/>
    </location>
</feature>
<protein>
    <submittedName>
        <fullName evidence="7">Membrane protein involved in the export of O-antigen and teichoic acid</fullName>
    </submittedName>
</protein>
<feature type="transmembrane region" description="Helical" evidence="6">
    <location>
        <begin position="78"/>
        <end position="100"/>
    </location>
</feature>
<dbReference type="AlphaFoldDB" id="A0A1G5S675"/>
<feature type="transmembrane region" description="Helical" evidence="6">
    <location>
        <begin position="274"/>
        <end position="296"/>
    </location>
</feature>
<comment type="subcellular location">
    <subcellularLocation>
        <location evidence="1">Cell membrane</location>
        <topology evidence="1">Multi-pass membrane protein</topology>
    </subcellularLocation>
</comment>
<evidence type="ECO:0000313" key="8">
    <source>
        <dbReference type="Proteomes" id="UP000199208"/>
    </source>
</evidence>
<feature type="transmembrane region" description="Helical" evidence="6">
    <location>
        <begin position="45"/>
        <end position="66"/>
    </location>
</feature>
<evidence type="ECO:0000256" key="5">
    <source>
        <dbReference type="ARBA" id="ARBA00023136"/>
    </source>
</evidence>
<feature type="transmembrane region" description="Helical" evidence="6">
    <location>
        <begin position="233"/>
        <end position="253"/>
    </location>
</feature>
<feature type="transmembrane region" description="Helical" evidence="6">
    <location>
        <begin position="106"/>
        <end position="127"/>
    </location>
</feature>
<dbReference type="PANTHER" id="PTHR30250:SF11">
    <property type="entry name" value="O-ANTIGEN TRANSPORTER-RELATED"/>
    <property type="match status" value="1"/>
</dbReference>
<dbReference type="GO" id="GO:0005886">
    <property type="term" value="C:plasma membrane"/>
    <property type="evidence" value="ECO:0007669"/>
    <property type="project" value="UniProtKB-SubCell"/>
</dbReference>
<name>A0A1G5S675_9FIRM</name>
<keyword evidence="2" id="KW-1003">Cell membrane</keyword>
<evidence type="ECO:0000256" key="1">
    <source>
        <dbReference type="ARBA" id="ARBA00004651"/>
    </source>
</evidence>
<feature type="transmembrane region" description="Helical" evidence="6">
    <location>
        <begin position="12"/>
        <end position="33"/>
    </location>
</feature>
<feature type="transmembrane region" description="Helical" evidence="6">
    <location>
        <begin position="166"/>
        <end position="186"/>
    </location>
</feature>
<evidence type="ECO:0000256" key="4">
    <source>
        <dbReference type="ARBA" id="ARBA00022989"/>
    </source>
</evidence>
<evidence type="ECO:0000313" key="7">
    <source>
        <dbReference type="EMBL" id="SCZ81400.1"/>
    </source>
</evidence>
<sequence>MPIFGNPYIVSVFTKVNMVLFSFVGSILINRFLGPSLKGEYSYLMNYVSIFSLVMTLSITKALPYFMKKYGDRILKQFINFIYLQVAFYLLISLLVFFVFGNKTLLLIFVFSSFSQFYQQISFIAMLQNINLKNLLSLVDLSIYTITLFLVFFLSDNNKLDIMYSLYAFKLVLSVAMYIIAFKIYPNSAGVDLTKFKEIFIFSIFPTISSLLITFNYKIDVIILKSFEDFTQIGLYSLGVTIAGMLWVIPDAFKDVLFNKTAKNDALNHITFSIKFNVFFSFIIILGFTVFGKTFISTVYGADFEGATLVTMLLLIGNISMIFFKMINTLYIARGMQKKAMFILAISVFSNIVLNYILIPLHGINGAAFASVLSYSLCGLIFLYTFMSSYNLKVKDVFLFNKNELDQFKLLSRRKR</sequence>
<feature type="transmembrane region" description="Helical" evidence="6">
    <location>
        <begin position="134"/>
        <end position="154"/>
    </location>
</feature>
<dbReference type="OrthoDB" id="3249502at2"/>
<organism evidence="7 8">
    <name type="scientific">Acidaminobacter hydrogenoformans DSM 2784</name>
    <dbReference type="NCBI Taxonomy" id="1120920"/>
    <lineage>
        <taxon>Bacteria</taxon>
        <taxon>Bacillati</taxon>
        <taxon>Bacillota</taxon>
        <taxon>Clostridia</taxon>
        <taxon>Peptostreptococcales</taxon>
        <taxon>Acidaminobacteraceae</taxon>
        <taxon>Acidaminobacter</taxon>
    </lineage>
</organism>
<keyword evidence="4 6" id="KW-1133">Transmembrane helix</keyword>
<evidence type="ECO:0000256" key="3">
    <source>
        <dbReference type="ARBA" id="ARBA00022692"/>
    </source>
</evidence>
<reference evidence="7 8" key="1">
    <citation type="submission" date="2016-10" db="EMBL/GenBank/DDBJ databases">
        <authorList>
            <person name="de Groot N.N."/>
        </authorList>
    </citation>
    <scope>NUCLEOTIDE SEQUENCE [LARGE SCALE GENOMIC DNA]</scope>
    <source>
        <strain evidence="7 8">DSM 2784</strain>
    </source>
</reference>
<dbReference type="InterPro" id="IPR050833">
    <property type="entry name" value="Poly_Biosynth_Transport"/>
</dbReference>
<dbReference type="EMBL" id="FMWL01000018">
    <property type="protein sequence ID" value="SCZ81400.1"/>
    <property type="molecule type" value="Genomic_DNA"/>
</dbReference>
<dbReference type="Pfam" id="PF01943">
    <property type="entry name" value="Polysacc_synt"/>
    <property type="match status" value="1"/>
</dbReference>
<proteinExistence type="predicted"/>
<gene>
    <name evidence="7" type="ORF">SAMN03080599_02781</name>
</gene>
<keyword evidence="5 6" id="KW-0472">Membrane</keyword>
<feature type="transmembrane region" description="Helical" evidence="6">
    <location>
        <begin position="198"/>
        <end position="217"/>
    </location>
</feature>
<keyword evidence="8" id="KW-1185">Reference proteome</keyword>
<feature type="transmembrane region" description="Helical" evidence="6">
    <location>
        <begin position="308"/>
        <end position="328"/>
    </location>
</feature>
<dbReference type="InterPro" id="IPR002797">
    <property type="entry name" value="Polysacc_synth"/>
</dbReference>
<dbReference type="PANTHER" id="PTHR30250">
    <property type="entry name" value="PST FAMILY PREDICTED COLANIC ACID TRANSPORTER"/>
    <property type="match status" value="1"/>
</dbReference>
<evidence type="ECO:0000256" key="6">
    <source>
        <dbReference type="SAM" id="Phobius"/>
    </source>
</evidence>
<dbReference type="Proteomes" id="UP000199208">
    <property type="component" value="Unassembled WGS sequence"/>
</dbReference>
<feature type="transmembrane region" description="Helical" evidence="6">
    <location>
        <begin position="340"/>
        <end position="358"/>
    </location>
</feature>
<accession>A0A1G5S675</accession>